<dbReference type="InterPro" id="IPR036164">
    <property type="entry name" value="bL21-like_sf"/>
</dbReference>
<dbReference type="EMBL" id="LT828648">
    <property type="protein sequence ID" value="SLM48281.1"/>
    <property type="molecule type" value="Genomic_DNA"/>
</dbReference>
<proteinExistence type="inferred from homology"/>
<keyword evidence="4 5" id="KW-0694">RNA-binding</keyword>
<reference evidence="6 7" key="1">
    <citation type="submission" date="2017-03" db="EMBL/GenBank/DDBJ databases">
        <authorList>
            <person name="Afonso C.L."/>
            <person name="Miller P.J."/>
            <person name="Scott M.A."/>
            <person name="Spackman E."/>
            <person name="Goraichik I."/>
            <person name="Dimitrov K.M."/>
            <person name="Suarez D.L."/>
            <person name="Swayne D.E."/>
        </authorList>
    </citation>
    <scope>NUCLEOTIDE SEQUENCE [LARGE SCALE GENOMIC DNA]</scope>
    <source>
        <strain evidence="6">Genome sequencing of Nitrospira japonica strain NJ11</strain>
    </source>
</reference>
<dbReference type="InterPro" id="IPR028909">
    <property type="entry name" value="bL21-like"/>
</dbReference>
<sequence length="104" mass="11489">MYAIVETGGKQYRVEHGSLVQVESLPGDVGGTVELDHVRLVHGDKGVVIGQPLVAGAKVTAEIVNQGRTRSMIVFKKQRRKNYRRTKGHRQGFTKLRITGIHTA</sequence>
<dbReference type="RefSeq" id="WP_080886684.1">
    <property type="nucleotide sequence ID" value="NZ_LT828648.1"/>
</dbReference>
<dbReference type="SUPFAM" id="SSF141091">
    <property type="entry name" value="L21p-like"/>
    <property type="match status" value="1"/>
</dbReference>
<dbReference type="AlphaFoldDB" id="A0A1W1I5Q8"/>
<organism evidence="6 7">
    <name type="scientific">Nitrospira japonica</name>
    <dbReference type="NCBI Taxonomy" id="1325564"/>
    <lineage>
        <taxon>Bacteria</taxon>
        <taxon>Pseudomonadati</taxon>
        <taxon>Nitrospirota</taxon>
        <taxon>Nitrospiria</taxon>
        <taxon>Nitrospirales</taxon>
        <taxon>Nitrospiraceae</taxon>
        <taxon>Nitrospira</taxon>
    </lineage>
</organism>
<dbReference type="GO" id="GO:0005840">
    <property type="term" value="C:ribosome"/>
    <property type="evidence" value="ECO:0007669"/>
    <property type="project" value="UniProtKB-KW"/>
</dbReference>
<name>A0A1W1I5Q8_9BACT</name>
<dbReference type="GO" id="GO:0003735">
    <property type="term" value="F:structural constituent of ribosome"/>
    <property type="evidence" value="ECO:0007669"/>
    <property type="project" value="InterPro"/>
</dbReference>
<dbReference type="OrthoDB" id="9813334at2"/>
<evidence type="ECO:0000313" key="6">
    <source>
        <dbReference type="EMBL" id="SLM48281.1"/>
    </source>
</evidence>
<dbReference type="NCBIfam" id="TIGR00061">
    <property type="entry name" value="L21"/>
    <property type="match status" value="1"/>
</dbReference>
<dbReference type="PANTHER" id="PTHR21349:SF0">
    <property type="entry name" value="LARGE RIBOSOMAL SUBUNIT PROTEIN BL21M"/>
    <property type="match status" value="1"/>
</dbReference>
<dbReference type="GO" id="GO:0019843">
    <property type="term" value="F:rRNA binding"/>
    <property type="evidence" value="ECO:0007669"/>
    <property type="project" value="UniProtKB-UniRule"/>
</dbReference>
<evidence type="ECO:0000256" key="1">
    <source>
        <dbReference type="ARBA" id="ARBA00008563"/>
    </source>
</evidence>
<dbReference type="PANTHER" id="PTHR21349">
    <property type="entry name" value="50S RIBOSOMAL PROTEIN L21"/>
    <property type="match status" value="1"/>
</dbReference>
<dbReference type="InterPro" id="IPR001787">
    <property type="entry name" value="Ribosomal_bL21"/>
</dbReference>
<dbReference type="Proteomes" id="UP000192042">
    <property type="component" value="Chromosome I"/>
</dbReference>
<comment type="function">
    <text evidence="4 5">This protein binds to 23S rRNA in the presence of protein L20.</text>
</comment>
<accession>A0A1W1I5Q8</accession>
<evidence type="ECO:0000313" key="7">
    <source>
        <dbReference type="Proteomes" id="UP000192042"/>
    </source>
</evidence>
<keyword evidence="4 5" id="KW-0699">rRNA-binding</keyword>
<keyword evidence="3 4" id="KW-0687">Ribonucleoprotein</keyword>
<keyword evidence="2 4" id="KW-0689">Ribosomal protein</keyword>
<evidence type="ECO:0000256" key="3">
    <source>
        <dbReference type="ARBA" id="ARBA00023274"/>
    </source>
</evidence>
<dbReference type="KEGG" id="nja:NSJP_2109"/>
<dbReference type="Pfam" id="PF00829">
    <property type="entry name" value="Ribosomal_L21p"/>
    <property type="match status" value="1"/>
</dbReference>
<evidence type="ECO:0000256" key="4">
    <source>
        <dbReference type="HAMAP-Rule" id="MF_01363"/>
    </source>
</evidence>
<comment type="similarity">
    <text evidence="1 4 5">Belongs to the bacterial ribosomal protein bL21 family.</text>
</comment>
<dbReference type="GO" id="GO:0005737">
    <property type="term" value="C:cytoplasm"/>
    <property type="evidence" value="ECO:0007669"/>
    <property type="project" value="UniProtKB-ARBA"/>
</dbReference>
<evidence type="ECO:0000256" key="5">
    <source>
        <dbReference type="RuleBase" id="RU000562"/>
    </source>
</evidence>
<dbReference type="STRING" id="1325564.NSJP_2109"/>
<dbReference type="HAMAP" id="MF_01363">
    <property type="entry name" value="Ribosomal_bL21"/>
    <property type="match status" value="1"/>
</dbReference>
<protein>
    <recommendedName>
        <fullName evidence="4">Large ribosomal subunit protein bL21</fullName>
    </recommendedName>
</protein>
<dbReference type="GO" id="GO:0006412">
    <property type="term" value="P:translation"/>
    <property type="evidence" value="ECO:0007669"/>
    <property type="project" value="UniProtKB-UniRule"/>
</dbReference>
<evidence type="ECO:0000256" key="2">
    <source>
        <dbReference type="ARBA" id="ARBA00022980"/>
    </source>
</evidence>
<dbReference type="GO" id="GO:1990904">
    <property type="term" value="C:ribonucleoprotein complex"/>
    <property type="evidence" value="ECO:0007669"/>
    <property type="project" value="UniProtKB-KW"/>
</dbReference>
<comment type="subunit">
    <text evidence="4">Part of the 50S ribosomal subunit. Contacts protein L20.</text>
</comment>
<gene>
    <name evidence="4 6" type="primary">rplU</name>
    <name evidence="6" type="ORF">NSJP_2109</name>
</gene>
<keyword evidence="7" id="KW-1185">Reference proteome</keyword>